<dbReference type="SMART" id="SM01323">
    <property type="entry name" value="YajC"/>
    <property type="match status" value="1"/>
</dbReference>
<keyword evidence="8" id="KW-0811">Translocation</keyword>
<name>A0ABM5PPT7_9CORY</name>
<protein>
    <submittedName>
        <fullName evidence="11">Preprotein translocase subunit YajC-like protein</fullName>
    </submittedName>
</protein>
<evidence type="ECO:0000256" key="3">
    <source>
        <dbReference type="ARBA" id="ARBA00022448"/>
    </source>
</evidence>
<reference evidence="12" key="1">
    <citation type="submission" date="2013-02" db="EMBL/GenBank/DDBJ databases">
        <title>The complete genome sequence of Corynebacterium casei LMG S-19264 (=DSM 44701).</title>
        <authorList>
            <person name="Ruckert C."/>
            <person name="Albersmeier A."/>
            <person name="Kalinowski J."/>
        </authorList>
    </citation>
    <scope>NUCLEOTIDE SEQUENCE [LARGE SCALE GENOMIC DNA]</scope>
    <source>
        <strain evidence="12">LMG S-19264</strain>
    </source>
</reference>
<dbReference type="PANTHER" id="PTHR33909:SF1">
    <property type="entry name" value="SEC TRANSLOCON ACCESSORY COMPLEX SUBUNIT YAJC"/>
    <property type="match status" value="1"/>
</dbReference>
<evidence type="ECO:0000256" key="4">
    <source>
        <dbReference type="ARBA" id="ARBA00022475"/>
    </source>
</evidence>
<organism evidence="11 12">
    <name type="scientific">Corynebacterium casei LMG S-19264</name>
    <dbReference type="NCBI Taxonomy" id="1285583"/>
    <lineage>
        <taxon>Bacteria</taxon>
        <taxon>Bacillati</taxon>
        <taxon>Actinomycetota</taxon>
        <taxon>Actinomycetes</taxon>
        <taxon>Mycobacteriales</taxon>
        <taxon>Corynebacteriaceae</taxon>
        <taxon>Corynebacterium</taxon>
    </lineage>
</organism>
<gene>
    <name evidence="11" type="ORF">CCASEI_06775</name>
</gene>
<evidence type="ECO:0000256" key="9">
    <source>
        <dbReference type="ARBA" id="ARBA00023136"/>
    </source>
</evidence>
<dbReference type="EMBL" id="CP004350">
    <property type="protein sequence ID" value="AHI19926.1"/>
    <property type="molecule type" value="Genomic_DNA"/>
</dbReference>
<comment type="subcellular location">
    <subcellularLocation>
        <location evidence="1">Cell membrane</location>
        <topology evidence="1">Single-pass membrane protein</topology>
    </subcellularLocation>
</comment>
<dbReference type="Proteomes" id="UP000019226">
    <property type="component" value="Chromosome"/>
</dbReference>
<dbReference type="PANTHER" id="PTHR33909">
    <property type="entry name" value="SEC TRANSLOCON ACCESSORY COMPLEX SUBUNIT YAJC"/>
    <property type="match status" value="1"/>
</dbReference>
<evidence type="ECO:0000256" key="6">
    <source>
        <dbReference type="ARBA" id="ARBA00022927"/>
    </source>
</evidence>
<keyword evidence="5" id="KW-0812">Transmembrane</keyword>
<evidence type="ECO:0000256" key="10">
    <source>
        <dbReference type="SAM" id="MobiDB-lite"/>
    </source>
</evidence>
<evidence type="ECO:0000313" key="11">
    <source>
        <dbReference type="EMBL" id="AHI19926.1"/>
    </source>
</evidence>
<dbReference type="Pfam" id="PF02699">
    <property type="entry name" value="YajC"/>
    <property type="match status" value="1"/>
</dbReference>
<evidence type="ECO:0000256" key="2">
    <source>
        <dbReference type="ARBA" id="ARBA00006742"/>
    </source>
</evidence>
<keyword evidence="9" id="KW-0472">Membrane</keyword>
<accession>A0ABM5PPT7</accession>
<evidence type="ECO:0000256" key="8">
    <source>
        <dbReference type="ARBA" id="ARBA00023010"/>
    </source>
</evidence>
<keyword evidence="7" id="KW-1133">Transmembrane helix</keyword>
<dbReference type="NCBIfam" id="TIGR00739">
    <property type="entry name" value="yajC"/>
    <property type="match status" value="1"/>
</dbReference>
<dbReference type="RefSeq" id="WP_025387509.1">
    <property type="nucleotide sequence ID" value="NZ_CP004350.1"/>
</dbReference>
<evidence type="ECO:0000313" key="12">
    <source>
        <dbReference type="Proteomes" id="UP000019226"/>
    </source>
</evidence>
<sequence>MELVFLALILVLFLLPSILIGRKQRQRQREVLDFQQNLVPGQRVATAGGIIGTVVSTNENGVDLEVAPNVVITFDRMGILRSADGIGSAEATAVAGQQAPAEDVASEQDSLQDSFGDRNVHPENNPDNFSSGDYGEGDYGNSPESKN</sequence>
<evidence type="ECO:0000256" key="1">
    <source>
        <dbReference type="ARBA" id="ARBA00004162"/>
    </source>
</evidence>
<keyword evidence="3" id="KW-0813">Transport</keyword>
<evidence type="ECO:0000256" key="5">
    <source>
        <dbReference type="ARBA" id="ARBA00022692"/>
    </source>
</evidence>
<keyword evidence="4" id="KW-1003">Cell membrane</keyword>
<dbReference type="GeneID" id="82877503"/>
<proteinExistence type="inferred from homology"/>
<keyword evidence="12" id="KW-1185">Reference proteome</keyword>
<comment type="similarity">
    <text evidence="2">Belongs to the YajC family.</text>
</comment>
<feature type="region of interest" description="Disordered" evidence="10">
    <location>
        <begin position="91"/>
        <end position="147"/>
    </location>
</feature>
<dbReference type="InterPro" id="IPR003849">
    <property type="entry name" value="Preprotein_translocase_YajC"/>
</dbReference>
<evidence type="ECO:0000256" key="7">
    <source>
        <dbReference type="ARBA" id="ARBA00022989"/>
    </source>
</evidence>
<keyword evidence="6" id="KW-0653">Protein transport</keyword>